<name>A0A1Z4KRI5_ANAVA</name>
<feature type="compositionally biased region" description="Basic and acidic residues" evidence="1">
    <location>
        <begin position="115"/>
        <end position="136"/>
    </location>
</feature>
<keyword evidence="2" id="KW-0472">Membrane</keyword>
<protein>
    <submittedName>
        <fullName evidence="3">Uncharacterized protein</fullName>
    </submittedName>
</protein>
<reference evidence="3 4" key="1">
    <citation type="submission" date="2017-06" db="EMBL/GenBank/DDBJ databases">
        <title>Genome sequencing of cyanobaciteial culture collection at National Institute for Environmental Studies (NIES).</title>
        <authorList>
            <person name="Hirose Y."/>
            <person name="Shimura Y."/>
            <person name="Fujisawa T."/>
            <person name="Nakamura Y."/>
            <person name="Kawachi M."/>
        </authorList>
    </citation>
    <scope>NUCLEOTIDE SEQUENCE [LARGE SCALE GENOMIC DNA]</scope>
    <source>
        <strain evidence="3 4">NIES-23</strain>
    </source>
</reference>
<evidence type="ECO:0000256" key="1">
    <source>
        <dbReference type="SAM" id="MobiDB-lite"/>
    </source>
</evidence>
<dbReference type="EMBL" id="AP018216">
    <property type="protein sequence ID" value="BAY71574.1"/>
    <property type="molecule type" value="Genomic_DNA"/>
</dbReference>
<evidence type="ECO:0000313" key="3">
    <source>
        <dbReference type="EMBL" id="BAY71574.1"/>
    </source>
</evidence>
<evidence type="ECO:0000313" key="4">
    <source>
        <dbReference type="Proteomes" id="UP000217507"/>
    </source>
</evidence>
<evidence type="ECO:0000256" key="2">
    <source>
        <dbReference type="SAM" id="Phobius"/>
    </source>
</evidence>
<dbReference type="AlphaFoldDB" id="A0A1Z4KRI5"/>
<feature type="transmembrane region" description="Helical" evidence="2">
    <location>
        <begin position="36"/>
        <end position="57"/>
    </location>
</feature>
<accession>A0A1Z4KRI5</accession>
<sequence>MADELDKVKIECFILSKLHSMKLNFSMKKLSNLGRWIATTVFCLSAIAFVWQGAFFADTSAMADNSTYLIATSDATDSLRNKSKEFIRDTKDNVKDAARTNASRVDDATDNGSTAERKANKDASRIQKRAEEDAARTETAVDNNLNAVERTIDNIKGAFTNN</sequence>
<proteinExistence type="predicted"/>
<dbReference type="Proteomes" id="UP000217507">
    <property type="component" value="Chromosome"/>
</dbReference>
<feature type="region of interest" description="Disordered" evidence="1">
    <location>
        <begin position="99"/>
        <end position="138"/>
    </location>
</feature>
<keyword evidence="2" id="KW-0812">Transmembrane</keyword>
<organism evidence="3 4">
    <name type="scientific">Trichormus variabilis NIES-23</name>
    <dbReference type="NCBI Taxonomy" id="1973479"/>
    <lineage>
        <taxon>Bacteria</taxon>
        <taxon>Bacillati</taxon>
        <taxon>Cyanobacteriota</taxon>
        <taxon>Cyanophyceae</taxon>
        <taxon>Nostocales</taxon>
        <taxon>Nostocaceae</taxon>
        <taxon>Trichormus</taxon>
    </lineage>
</organism>
<gene>
    <name evidence="3" type="ORF">NIES23_43940</name>
</gene>
<keyword evidence="2" id="KW-1133">Transmembrane helix</keyword>